<dbReference type="GO" id="GO:0005509">
    <property type="term" value="F:calcium ion binding"/>
    <property type="evidence" value="ECO:0007669"/>
    <property type="project" value="InterPro"/>
</dbReference>
<evidence type="ECO:0000256" key="1">
    <source>
        <dbReference type="ARBA" id="ARBA00004479"/>
    </source>
</evidence>
<dbReference type="CDD" id="cd00054">
    <property type="entry name" value="EGF_CA"/>
    <property type="match status" value="1"/>
</dbReference>
<evidence type="ECO:0000256" key="12">
    <source>
        <dbReference type="SAM" id="Phobius"/>
    </source>
</evidence>
<reference evidence="15 16" key="1">
    <citation type="submission" date="2018-05" db="EMBL/GenBank/DDBJ databases">
        <authorList>
            <person name="Thind KAUR A."/>
        </authorList>
    </citation>
    <scope>NUCLEOTIDE SEQUENCE [LARGE SCALE GENOMIC DNA]</scope>
</reference>
<keyword evidence="2" id="KW-0723">Serine/threonine-protein kinase</keyword>
<feature type="transmembrane region" description="Helical" evidence="12">
    <location>
        <begin position="12"/>
        <end position="39"/>
    </location>
</feature>
<dbReference type="InterPro" id="IPR001881">
    <property type="entry name" value="EGF-like_Ca-bd_dom"/>
</dbReference>
<keyword evidence="12" id="KW-0812">Transmembrane</keyword>
<dbReference type="SUPFAM" id="SSF57196">
    <property type="entry name" value="EGF/Laminin"/>
    <property type="match status" value="1"/>
</dbReference>
<organism evidence="15 16">
    <name type="scientific">Triticum aestivum</name>
    <name type="common">Wheat</name>
    <dbReference type="NCBI Taxonomy" id="4565"/>
    <lineage>
        <taxon>Eukaryota</taxon>
        <taxon>Viridiplantae</taxon>
        <taxon>Streptophyta</taxon>
        <taxon>Embryophyta</taxon>
        <taxon>Tracheophyta</taxon>
        <taxon>Spermatophyta</taxon>
        <taxon>Magnoliopsida</taxon>
        <taxon>Liliopsida</taxon>
        <taxon>Poales</taxon>
        <taxon>Poaceae</taxon>
        <taxon>BOP clade</taxon>
        <taxon>Pooideae</taxon>
        <taxon>Triticodae</taxon>
        <taxon>Triticeae</taxon>
        <taxon>Triticinae</taxon>
        <taxon>Triticum</taxon>
    </lineage>
</organism>
<dbReference type="AlphaFoldDB" id="A0A7H4LA09"/>
<dbReference type="Gene3D" id="2.10.25.10">
    <property type="entry name" value="Laminin"/>
    <property type="match status" value="1"/>
</dbReference>
<evidence type="ECO:0000256" key="8">
    <source>
        <dbReference type="ARBA" id="ARBA00023157"/>
    </source>
</evidence>
<dbReference type="PROSITE" id="PS00107">
    <property type="entry name" value="PROTEIN_KINASE_ATP"/>
    <property type="match status" value="1"/>
</dbReference>
<keyword evidence="6" id="KW-0418">Kinase</keyword>
<keyword evidence="5 11" id="KW-0547">Nucleotide-binding</keyword>
<dbReference type="GO" id="GO:0030247">
    <property type="term" value="F:polysaccharide binding"/>
    <property type="evidence" value="ECO:0007669"/>
    <property type="project" value="InterPro"/>
</dbReference>
<evidence type="ECO:0000313" key="16">
    <source>
        <dbReference type="Proteomes" id="UP000280104"/>
    </source>
</evidence>
<feature type="transmembrane region" description="Helical" evidence="12">
    <location>
        <begin position="432"/>
        <end position="451"/>
    </location>
</feature>
<evidence type="ECO:0000313" key="15">
    <source>
        <dbReference type="EMBL" id="SPT15447.1"/>
    </source>
</evidence>
<dbReference type="InterPro" id="IPR011009">
    <property type="entry name" value="Kinase-like_dom_sf"/>
</dbReference>
<dbReference type="PROSITE" id="PS00010">
    <property type="entry name" value="ASX_HYDROXYL"/>
    <property type="match status" value="1"/>
</dbReference>
<name>A0A7H4LA09_WHEAT</name>
<dbReference type="PROSITE" id="PS01187">
    <property type="entry name" value="EGF_CA"/>
    <property type="match status" value="1"/>
</dbReference>
<evidence type="ECO:0000256" key="6">
    <source>
        <dbReference type="ARBA" id="ARBA00022777"/>
    </source>
</evidence>
<dbReference type="GO" id="GO:0005524">
    <property type="term" value="F:ATP binding"/>
    <property type="evidence" value="ECO:0007669"/>
    <property type="project" value="UniProtKB-UniRule"/>
</dbReference>
<comment type="subcellular location">
    <subcellularLocation>
        <location evidence="1">Membrane</location>
        <topology evidence="1">Single-pass type I membrane protein</topology>
    </subcellularLocation>
</comment>
<dbReference type="Gene3D" id="3.30.200.20">
    <property type="entry name" value="Phosphorylase Kinase, domain 1"/>
    <property type="match status" value="1"/>
</dbReference>
<dbReference type="PROSITE" id="PS50011">
    <property type="entry name" value="PROTEIN_KINASE_DOM"/>
    <property type="match status" value="1"/>
</dbReference>
<dbReference type="InterPro" id="IPR000719">
    <property type="entry name" value="Prot_kinase_dom"/>
</dbReference>
<keyword evidence="12" id="KW-0472">Membrane</keyword>
<keyword evidence="3" id="KW-0808">Transferase</keyword>
<accession>A0A7H4LA09</accession>
<dbReference type="InterPro" id="IPR045274">
    <property type="entry name" value="WAK-like"/>
</dbReference>
<dbReference type="SUPFAM" id="SSF56112">
    <property type="entry name" value="Protein kinase-like (PK-like)"/>
    <property type="match status" value="1"/>
</dbReference>
<keyword evidence="7 11" id="KW-0067">ATP-binding</keyword>
<proteinExistence type="predicted"/>
<evidence type="ECO:0000256" key="2">
    <source>
        <dbReference type="ARBA" id="ARBA00022527"/>
    </source>
</evidence>
<dbReference type="FunFam" id="1.10.510.10:FF:000606">
    <property type="entry name" value="Wall-associated receptor kinase 3"/>
    <property type="match status" value="1"/>
</dbReference>
<dbReference type="GO" id="GO:0004674">
    <property type="term" value="F:protein serine/threonine kinase activity"/>
    <property type="evidence" value="ECO:0007669"/>
    <property type="project" value="UniProtKB-KW"/>
</dbReference>
<dbReference type="PANTHER" id="PTHR27005">
    <property type="entry name" value="WALL-ASSOCIATED RECEPTOR KINASE-LIKE 21"/>
    <property type="match status" value="1"/>
</dbReference>
<keyword evidence="4" id="KW-0732">Signal</keyword>
<evidence type="ECO:0000259" key="13">
    <source>
        <dbReference type="PROSITE" id="PS50011"/>
    </source>
</evidence>
<dbReference type="Gene3D" id="1.10.510.10">
    <property type="entry name" value="Transferase(Phosphotransferase) domain 1"/>
    <property type="match status" value="1"/>
</dbReference>
<dbReference type="InterPro" id="IPR018097">
    <property type="entry name" value="EGF_Ca-bd_CS"/>
</dbReference>
<dbReference type="EMBL" id="LS480641">
    <property type="protein sequence ID" value="SPT15447.1"/>
    <property type="molecule type" value="Genomic_DNA"/>
</dbReference>
<dbReference type="InterPro" id="IPR025287">
    <property type="entry name" value="WAK_GUB"/>
</dbReference>
<evidence type="ECO:0000256" key="3">
    <source>
        <dbReference type="ARBA" id="ARBA00022679"/>
    </source>
</evidence>
<dbReference type="InterPro" id="IPR000742">
    <property type="entry name" value="EGF"/>
</dbReference>
<evidence type="ECO:0000256" key="7">
    <source>
        <dbReference type="ARBA" id="ARBA00022840"/>
    </source>
</evidence>
<protein>
    <submittedName>
        <fullName evidence="15">Uncharacterized protein</fullName>
    </submittedName>
</protein>
<dbReference type="InterPro" id="IPR008271">
    <property type="entry name" value="Ser/Thr_kinase_AS"/>
</dbReference>
<keyword evidence="12" id="KW-1133">Transmembrane helix</keyword>
<evidence type="ECO:0000256" key="4">
    <source>
        <dbReference type="ARBA" id="ARBA00022729"/>
    </source>
</evidence>
<dbReference type="PROSITE" id="PS00108">
    <property type="entry name" value="PROTEIN_KINASE_ST"/>
    <property type="match status" value="1"/>
</dbReference>
<dbReference type="CDD" id="cd12087">
    <property type="entry name" value="TM_EGFR-like"/>
    <property type="match status" value="1"/>
</dbReference>
<keyword evidence="9" id="KW-0325">Glycoprotein</keyword>
<keyword evidence="10" id="KW-0245">EGF-like domain</keyword>
<feature type="transmembrane region" description="Helical" evidence="12">
    <location>
        <begin position="51"/>
        <end position="69"/>
    </location>
</feature>
<dbReference type="InterPro" id="IPR000152">
    <property type="entry name" value="EGF-type_Asp/Asn_hydroxyl_site"/>
</dbReference>
<evidence type="ECO:0000259" key="14">
    <source>
        <dbReference type="PROSITE" id="PS50026"/>
    </source>
</evidence>
<gene>
    <name evidence="15" type="ORF">CAMPLR22A2D_LOCUS35</name>
</gene>
<feature type="domain" description="Protein kinase" evidence="13">
    <location>
        <begin position="488"/>
        <end position="754"/>
    </location>
</feature>
<comment type="caution">
    <text evidence="10">Lacks conserved residue(s) required for the propagation of feature annotation.</text>
</comment>
<evidence type="ECO:0000256" key="10">
    <source>
        <dbReference type="PROSITE-ProRule" id="PRU00076"/>
    </source>
</evidence>
<dbReference type="FunFam" id="3.30.200.20:FF:000337">
    <property type="entry name" value="Wall-associated receptor kinase 3"/>
    <property type="match status" value="1"/>
</dbReference>
<dbReference type="InterPro" id="IPR017441">
    <property type="entry name" value="Protein_kinase_ATP_BS"/>
</dbReference>
<dbReference type="SMART" id="SM00179">
    <property type="entry name" value="EGF_CA"/>
    <property type="match status" value="1"/>
</dbReference>
<feature type="domain" description="EGF-like" evidence="14">
    <location>
        <begin position="381"/>
        <end position="422"/>
    </location>
</feature>
<dbReference type="PANTHER" id="PTHR27005:SF497">
    <property type="entry name" value="PROTEIN KINASE DOMAIN-CONTAINING PROTEIN"/>
    <property type="match status" value="1"/>
</dbReference>
<dbReference type="Pfam" id="PF13947">
    <property type="entry name" value="GUB_WAK_bind"/>
    <property type="match status" value="1"/>
</dbReference>
<dbReference type="GO" id="GO:0016020">
    <property type="term" value="C:membrane"/>
    <property type="evidence" value="ECO:0007669"/>
    <property type="project" value="UniProtKB-SubCell"/>
</dbReference>
<evidence type="ECO:0000256" key="11">
    <source>
        <dbReference type="PROSITE-ProRule" id="PRU10141"/>
    </source>
</evidence>
<dbReference type="SMART" id="SM00181">
    <property type="entry name" value="EGF"/>
    <property type="match status" value="2"/>
</dbReference>
<evidence type="ECO:0000256" key="9">
    <source>
        <dbReference type="ARBA" id="ARBA00023180"/>
    </source>
</evidence>
<dbReference type="GO" id="GO:0007166">
    <property type="term" value="P:cell surface receptor signaling pathway"/>
    <property type="evidence" value="ECO:0007669"/>
    <property type="project" value="InterPro"/>
</dbReference>
<keyword evidence="8" id="KW-1015">Disulfide bond</keyword>
<evidence type="ECO:0000256" key="5">
    <source>
        <dbReference type="ARBA" id="ARBA00022741"/>
    </source>
</evidence>
<dbReference type="Proteomes" id="UP000280104">
    <property type="component" value="Chromosome II"/>
</dbReference>
<feature type="binding site" evidence="11">
    <location>
        <position position="516"/>
    </location>
    <ligand>
        <name>ATP</name>
        <dbReference type="ChEBI" id="CHEBI:30616"/>
    </ligand>
</feature>
<dbReference type="Pfam" id="PF00069">
    <property type="entry name" value="Pkinase"/>
    <property type="match status" value="1"/>
</dbReference>
<sequence>MSMHVSLEAEPLFLYCKSLLFSLISLQSSPLPLMLISCLIARERASMTIQYSSYVVTVTLLLLVVAAASSRQKLSMAAPTTLPGCPDKCGNVSIPYPFGTQDGCFLPGFQIICNHTFHPPRAFFPAEYFRSGPDMVYSKPLIRTEHVYYNNTQNGDDMPRGISSFSPVELMGVSVAEGKLQVRAPFCYKCKLNETHHSYRNTVLIYFPDRSPFFLSEQSTVLMGIGKYPITAEQRSGPSCQAYVQSLDQFVNGTCSGQGCCQATMLPQTHYDTVTMESHDHNDCTYAMLVDKSWYSFTSLDLDGDVFLRRNNASGVPVAVDFVITNHSCPRHGQQVPEGYACTGDNTICVQLPLDDDNEGYLCRCSQGYQGNPYIQNGCQDINECEKPDLYPCHGTCNNREGEYECACPAGTKGNAKEEQCTEMFPLPAKEAVGAIGCLFVMALVVFFLLLRRQKRKMKQLYMKNGGPALEKANNIKIYRREELKPILKSTNFIGKGCFGEVYKGYLDNRLVAVKKPVEGIVAHNEQFANEVIIQSQVIHKNIVRLIGCCLEVDIPMLVYEFLSKGSLDDILHSNSKVPLDLNVRLNIAAESAEGLAYMHSKTGKIILHGDVKPANILLDDDYAPKVSDFGISRMIARDKEHTTSVIGDRTYMDPVYLQTGLLTEKSDVYSFGVLLLELVSRRKATFSDHNSLVRNFVDAHKTEKIPIELFDKEFVEPGDLELLGCLARVAVECLNLDVDERPAMTDVAERLLMLKRSRK</sequence>
<dbReference type="PROSITE" id="PS50026">
    <property type="entry name" value="EGF_3"/>
    <property type="match status" value="1"/>
</dbReference>
<dbReference type="SMART" id="SM00220">
    <property type="entry name" value="S_TKc"/>
    <property type="match status" value="1"/>
</dbReference>